<accession>A0A559JB39</accession>
<dbReference type="InterPro" id="IPR029044">
    <property type="entry name" value="Nucleotide-diphossugar_trans"/>
</dbReference>
<dbReference type="GO" id="GO:0016740">
    <property type="term" value="F:transferase activity"/>
    <property type="evidence" value="ECO:0007669"/>
    <property type="project" value="UniProtKB-KW"/>
</dbReference>
<proteinExistence type="inferred from homology"/>
<name>A0A559JB39_9BACL</name>
<dbReference type="PANTHER" id="PTHR22916">
    <property type="entry name" value="GLYCOSYLTRANSFERASE"/>
    <property type="match status" value="1"/>
</dbReference>
<dbReference type="Proteomes" id="UP000316330">
    <property type="component" value="Unassembled WGS sequence"/>
</dbReference>
<dbReference type="InterPro" id="IPR001173">
    <property type="entry name" value="Glyco_trans_2-like"/>
</dbReference>
<dbReference type="OrthoDB" id="9785185at2"/>
<evidence type="ECO:0000259" key="2">
    <source>
        <dbReference type="Pfam" id="PF00535"/>
    </source>
</evidence>
<dbReference type="PANTHER" id="PTHR22916:SF65">
    <property type="entry name" value="SLR1065 PROTEIN"/>
    <property type="match status" value="1"/>
</dbReference>
<evidence type="ECO:0000313" key="4">
    <source>
        <dbReference type="Proteomes" id="UP000316330"/>
    </source>
</evidence>
<dbReference type="AlphaFoldDB" id="A0A559JB39"/>
<dbReference type="Gene3D" id="3.90.550.10">
    <property type="entry name" value="Spore Coat Polysaccharide Biosynthesis Protein SpsA, Chain A"/>
    <property type="match status" value="1"/>
</dbReference>
<dbReference type="Pfam" id="PF00535">
    <property type="entry name" value="Glycos_transf_2"/>
    <property type="match status" value="1"/>
</dbReference>
<sequence>MVLEKEVDAVLVTVVTPSYNQGRFIKETIESVLTQDYPNIEYIIVDGGSTDETIEILKSYGERIRWISENDEGQADAVNKGISMARGEVIGWLNSDDTYLPGAISKVANEFNLNSGIDMVYGEGYHISEHGDILDRYPTEKYDWEKLAQTCFICQPTAFIRKNVIENLGGLNKNLQLCMDYDLWIRIGQTYEIKYISEYLATSRLYESNKTLSRTDEVYSEAVTTVKKYYGFVPLTWVYGYVYNSSAYKSSKGLTRLKFYALLKFITINRRHPVLCIKQLMASFLKKMLQLR</sequence>
<evidence type="ECO:0000256" key="1">
    <source>
        <dbReference type="ARBA" id="ARBA00006739"/>
    </source>
</evidence>
<dbReference type="CDD" id="cd06433">
    <property type="entry name" value="GT_2_WfgS_like"/>
    <property type="match status" value="1"/>
</dbReference>
<gene>
    <name evidence="3" type="ORF">FPZ45_19110</name>
</gene>
<dbReference type="RefSeq" id="WP_144705446.1">
    <property type="nucleotide sequence ID" value="NZ_VNJJ01000013.1"/>
</dbReference>
<evidence type="ECO:0000313" key="3">
    <source>
        <dbReference type="EMBL" id="TVX97071.1"/>
    </source>
</evidence>
<comment type="caution">
    <text evidence="3">The sequence shown here is derived from an EMBL/GenBank/DDBJ whole genome shotgun (WGS) entry which is preliminary data.</text>
</comment>
<organism evidence="3 4">
    <name type="scientific">Cohnella terricola</name>
    <dbReference type="NCBI Taxonomy" id="1289167"/>
    <lineage>
        <taxon>Bacteria</taxon>
        <taxon>Bacillati</taxon>
        <taxon>Bacillota</taxon>
        <taxon>Bacilli</taxon>
        <taxon>Bacillales</taxon>
        <taxon>Paenibacillaceae</taxon>
        <taxon>Cohnella</taxon>
    </lineage>
</organism>
<protein>
    <submittedName>
        <fullName evidence="3">Glycosyltransferase</fullName>
    </submittedName>
</protein>
<reference evidence="3 4" key="1">
    <citation type="submission" date="2019-07" db="EMBL/GenBank/DDBJ databases">
        <authorList>
            <person name="Kim J."/>
        </authorList>
    </citation>
    <scope>NUCLEOTIDE SEQUENCE [LARGE SCALE GENOMIC DNA]</scope>
    <source>
        <strain evidence="3 4">G13</strain>
    </source>
</reference>
<keyword evidence="3" id="KW-0808">Transferase</keyword>
<feature type="domain" description="Glycosyltransferase 2-like" evidence="2">
    <location>
        <begin position="13"/>
        <end position="168"/>
    </location>
</feature>
<dbReference type="EMBL" id="VNJJ01000013">
    <property type="protein sequence ID" value="TVX97071.1"/>
    <property type="molecule type" value="Genomic_DNA"/>
</dbReference>
<keyword evidence="4" id="KW-1185">Reference proteome</keyword>
<dbReference type="SUPFAM" id="SSF53448">
    <property type="entry name" value="Nucleotide-diphospho-sugar transferases"/>
    <property type="match status" value="1"/>
</dbReference>
<comment type="similarity">
    <text evidence="1">Belongs to the glycosyltransferase 2 family.</text>
</comment>